<feature type="compositionally biased region" description="Low complexity" evidence="1">
    <location>
        <begin position="186"/>
        <end position="201"/>
    </location>
</feature>
<dbReference type="EMBL" id="LSSN01001722">
    <property type="protein sequence ID" value="OMJ18539.1"/>
    <property type="molecule type" value="Genomic_DNA"/>
</dbReference>
<evidence type="ECO:0000313" key="3">
    <source>
        <dbReference type="Proteomes" id="UP000187283"/>
    </source>
</evidence>
<gene>
    <name evidence="2" type="ORF">AYI70_g5305</name>
</gene>
<accession>A0A1R1XVG8</accession>
<dbReference type="OrthoDB" id="5651293at2759"/>
<reference evidence="2 3" key="1">
    <citation type="submission" date="2017-01" db="EMBL/GenBank/DDBJ databases">
        <authorList>
            <person name="Mah S.A."/>
            <person name="Swanson W.J."/>
            <person name="Moy G.W."/>
            <person name="Vacquier V.D."/>
        </authorList>
    </citation>
    <scope>NUCLEOTIDE SEQUENCE [LARGE SCALE GENOMIC DNA]</scope>
    <source>
        <strain evidence="2 3">GSMNP</strain>
    </source>
</reference>
<evidence type="ECO:0000313" key="2">
    <source>
        <dbReference type="EMBL" id="OMJ18539.1"/>
    </source>
</evidence>
<feature type="region of interest" description="Disordered" evidence="1">
    <location>
        <begin position="99"/>
        <end position="213"/>
    </location>
</feature>
<feature type="compositionally biased region" description="Polar residues" evidence="1">
    <location>
        <begin position="56"/>
        <end position="73"/>
    </location>
</feature>
<feature type="region of interest" description="Disordered" evidence="1">
    <location>
        <begin position="1"/>
        <end position="73"/>
    </location>
</feature>
<feature type="region of interest" description="Disordered" evidence="1">
    <location>
        <begin position="272"/>
        <end position="292"/>
    </location>
</feature>
<protein>
    <submittedName>
        <fullName evidence="2">Uncharacterized protein</fullName>
    </submittedName>
</protein>
<sequence>MYGLPSNKINSDDKKSNLENSDEEMPDSQELIDTNSYTDTKPVIKPGTWIKKENLDSPNISQDDISQTGKSSYKSLNSEYDMDYKSDFIKSEVNSASENDEFYDVSFPGEKGKKKSISTKPKTTVKKEPVIKGESANSFNSRPTRRYTRLTRSSDIESGESSAGEKTKISDFFAADKSKSRRVVQKSKGQAAKKSSAEKQGLPPIGNQNKAAPLLFRSSSMNSIMSEDDDDDVSKYIADMIKDESENGFSNADFDTNTIEKMTSSLKTDTIKTTDNYDHHTDTKHEMPNNLSVKSELNPAISITNNQRKIDKSLKSAPIVICESSSEPEIPVSEAKVQDDSGSGKEFGSFNNNDGINSFVISADENEFISMPSVRTTRSQKASRIVAGSKTTSDYFKKATKIPGMGNKNSSLSKAVLEDSDDDSDGGGFSFSKFSAKR</sequence>
<feature type="region of interest" description="Disordered" evidence="1">
    <location>
        <begin position="325"/>
        <end position="350"/>
    </location>
</feature>
<feature type="compositionally biased region" description="Basic and acidic residues" evidence="1">
    <location>
        <begin position="272"/>
        <end position="287"/>
    </location>
</feature>
<dbReference type="Proteomes" id="UP000187283">
    <property type="component" value="Unassembled WGS sequence"/>
</dbReference>
<name>A0A1R1XVG8_9FUNG</name>
<dbReference type="AlphaFoldDB" id="A0A1R1XVG8"/>
<keyword evidence="3" id="KW-1185">Reference proteome</keyword>
<organism evidence="2 3">
    <name type="scientific">Smittium culicis</name>
    <dbReference type="NCBI Taxonomy" id="133412"/>
    <lineage>
        <taxon>Eukaryota</taxon>
        <taxon>Fungi</taxon>
        <taxon>Fungi incertae sedis</taxon>
        <taxon>Zoopagomycota</taxon>
        <taxon>Kickxellomycotina</taxon>
        <taxon>Harpellomycetes</taxon>
        <taxon>Harpellales</taxon>
        <taxon>Legeriomycetaceae</taxon>
        <taxon>Smittium</taxon>
    </lineage>
</organism>
<feature type="compositionally biased region" description="Low complexity" evidence="1">
    <location>
        <begin position="325"/>
        <end position="334"/>
    </location>
</feature>
<feature type="region of interest" description="Disordered" evidence="1">
    <location>
        <begin position="400"/>
        <end position="438"/>
    </location>
</feature>
<proteinExistence type="predicted"/>
<comment type="caution">
    <text evidence="2">The sequence shown here is derived from an EMBL/GenBank/DDBJ whole genome shotgun (WGS) entry which is preliminary data.</text>
</comment>
<feature type="compositionally biased region" description="Basic and acidic residues" evidence="1">
    <location>
        <begin position="163"/>
        <end position="178"/>
    </location>
</feature>
<evidence type="ECO:0000256" key="1">
    <source>
        <dbReference type="SAM" id="MobiDB-lite"/>
    </source>
</evidence>